<dbReference type="PATRIC" id="fig|937777.3.peg.2343"/>
<dbReference type="GO" id="GO:0005524">
    <property type="term" value="F:ATP binding"/>
    <property type="evidence" value="ECO:0007669"/>
    <property type="project" value="UniProtKB-UniRule"/>
</dbReference>
<reference evidence="6" key="1">
    <citation type="submission" date="2012-03" db="EMBL/GenBank/DDBJ databases">
        <title>Complete sequence of chromosome of Deinococcus peraridilitoris DSM 19664.</title>
        <authorList>
            <person name="Lucas S."/>
            <person name="Copeland A."/>
            <person name="Lapidus A."/>
            <person name="Glavina del Rio T."/>
            <person name="Dalin E."/>
            <person name="Tice H."/>
            <person name="Bruce D."/>
            <person name="Goodwin L."/>
            <person name="Pitluck S."/>
            <person name="Peters L."/>
            <person name="Mikhailova N."/>
            <person name="Lu M."/>
            <person name="Kyrpides N."/>
            <person name="Mavromatis K."/>
            <person name="Ivanova N."/>
            <person name="Brettin T."/>
            <person name="Detter J.C."/>
            <person name="Han C."/>
            <person name="Larimer F."/>
            <person name="Land M."/>
            <person name="Hauser L."/>
            <person name="Markowitz V."/>
            <person name="Cheng J.-F."/>
            <person name="Hugenholtz P."/>
            <person name="Woyke T."/>
            <person name="Wu D."/>
            <person name="Pukall R."/>
            <person name="Steenblock K."/>
            <person name="Brambilla E."/>
            <person name="Klenk H.-P."/>
            <person name="Eisen J.A."/>
        </authorList>
    </citation>
    <scope>NUCLEOTIDE SEQUENCE [LARGE SCALE GENOMIC DNA]</scope>
    <source>
        <strain evidence="6">DSM 19664 / LMG 22246 / CIP 109416 / KR-200</strain>
    </source>
</reference>
<evidence type="ECO:0000256" key="3">
    <source>
        <dbReference type="PROSITE-ProRule" id="PRU10141"/>
    </source>
</evidence>
<dbReference type="GO" id="GO:0004672">
    <property type="term" value="F:protein kinase activity"/>
    <property type="evidence" value="ECO:0007669"/>
    <property type="project" value="InterPro"/>
</dbReference>
<keyword evidence="5" id="KW-0418">Kinase</keyword>
<dbReference type="PROSITE" id="PS50011">
    <property type="entry name" value="PROTEIN_KINASE_DOM"/>
    <property type="match status" value="1"/>
</dbReference>
<keyword evidence="2 3" id="KW-0067">ATP-binding</keyword>
<sequence length="258" mass="28663">MIWYTVKQMPLAGTLVDGRYRLVRPLGHGASSVVYFAVGTDGLPYAVKLFPPELSRRAEREYDTAAHLVHPRIGQVHKRVQIEGRPSLILSFARGRVLFQRYTQRPALQTERKPYLLTLAHVLEALAYLHGHGLVHRDLKPENIIVDGDGSAKVVDFDLSGPIRENFGTPVRIGTLAFQSPEATRGEPLGTESDLYGVGLLLYWGLHGELPEEGAPLPPSPDPLDALRVQLMMPEREQRLASAAEARRQLLQLAGLPY</sequence>
<proteinExistence type="predicted"/>
<dbReference type="CDD" id="cd14014">
    <property type="entry name" value="STKc_PknB_like"/>
    <property type="match status" value="1"/>
</dbReference>
<evidence type="ECO:0000313" key="6">
    <source>
        <dbReference type="Proteomes" id="UP000010467"/>
    </source>
</evidence>
<dbReference type="SUPFAM" id="SSF56112">
    <property type="entry name" value="Protein kinase-like (PK-like)"/>
    <property type="match status" value="1"/>
</dbReference>
<dbReference type="InterPro" id="IPR000719">
    <property type="entry name" value="Prot_kinase_dom"/>
</dbReference>
<dbReference type="eggNOG" id="COG0515">
    <property type="taxonomic scope" value="Bacteria"/>
</dbReference>
<dbReference type="InterPro" id="IPR017441">
    <property type="entry name" value="Protein_kinase_ATP_BS"/>
</dbReference>
<dbReference type="InterPro" id="IPR011009">
    <property type="entry name" value="Kinase-like_dom_sf"/>
</dbReference>
<dbReference type="SMART" id="SM00220">
    <property type="entry name" value="S_TKc"/>
    <property type="match status" value="1"/>
</dbReference>
<keyword evidence="5" id="KW-0808">Transferase</keyword>
<dbReference type="Gene3D" id="3.30.200.20">
    <property type="entry name" value="Phosphorylase Kinase, domain 1"/>
    <property type="match status" value="1"/>
</dbReference>
<dbReference type="PROSITE" id="PS00108">
    <property type="entry name" value="PROTEIN_KINASE_ST"/>
    <property type="match status" value="1"/>
</dbReference>
<dbReference type="HOGENOM" id="CLU_000288_63_0_0"/>
<dbReference type="PANTHER" id="PTHR24347">
    <property type="entry name" value="SERINE/THREONINE-PROTEIN KINASE"/>
    <property type="match status" value="1"/>
</dbReference>
<dbReference type="AlphaFoldDB" id="L0A464"/>
<protein>
    <submittedName>
        <fullName evidence="5">Protein kinase family protein</fullName>
    </submittedName>
</protein>
<dbReference type="KEGG" id="dpd:Deipe_2342"/>
<organism evidence="5 6">
    <name type="scientific">Deinococcus peraridilitoris (strain DSM 19664 / LMG 22246 / CIP 109416 / KR-200)</name>
    <dbReference type="NCBI Taxonomy" id="937777"/>
    <lineage>
        <taxon>Bacteria</taxon>
        <taxon>Thermotogati</taxon>
        <taxon>Deinococcota</taxon>
        <taxon>Deinococci</taxon>
        <taxon>Deinococcales</taxon>
        <taxon>Deinococcaceae</taxon>
        <taxon>Deinococcus</taxon>
    </lineage>
</organism>
<keyword evidence="1 3" id="KW-0547">Nucleotide-binding</keyword>
<dbReference type="STRING" id="937777.Deipe_2342"/>
<feature type="binding site" evidence="3">
    <location>
        <position position="48"/>
    </location>
    <ligand>
        <name>ATP</name>
        <dbReference type="ChEBI" id="CHEBI:30616"/>
    </ligand>
</feature>
<evidence type="ECO:0000313" key="5">
    <source>
        <dbReference type="EMBL" id="AFZ67820.1"/>
    </source>
</evidence>
<dbReference type="Proteomes" id="UP000010467">
    <property type="component" value="Chromosome"/>
</dbReference>
<evidence type="ECO:0000256" key="1">
    <source>
        <dbReference type="ARBA" id="ARBA00022741"/>
    </source>
</evidence>
<evidence type="ECO:0000256" key="2">
    <source>
        <dbReference type="ARBA" id="ARBA00022840"/>
    </source>
</evidence>
<dbReference type="EMBL" id="CP003382">
    <property type="protein sequence ID" value="AFZ67820.1"/>
    <property type="molecule type" value="Genomic_DNA"/>
</dbReference>
<dbReference type="PROSITE" id="PS00107">
    <property type="entry name" value="PROTEIN_KINASE_ATP"/>
    <property type="match status" value="1"/>
</dbReference>
<keyword evidence="6" id="KW-1185">Reference proteome</keyword>
<name>L0A464_DEIPD</name>
<gene>
    <name evidence="5" type="ordered locus">Deipe_2342</name>
</gene>
<evidence type="ECO:0000259" key="4">
    <source>
        <dbReference type="PROSITE" id="PS50011"/>
    </source>
</evidence>
<dbReference type="Gene3D" id="1.10.510.10">
    <property type="entry name" value="Transferase(Phosphotransferase) domain 1"/>
    <property type="match status" value="1"/>
</dbReference>
<feature type="domain" description="Protein kinase" evidence="4">
    <location>
        <begin position="20"/>
        <end position="258"/>
    </location>
</feature>
<dbReference type="InterPro" id="IPR008271">
    <property type="entry name" value="Ser/Thr_kinase_AS"/>
</dbReference>
<dbReference type="Pfam" id="PF00069">
    <property type="entry name" value="Pkinase"/>
    <property type="match status" value="1"/>
</dbReference>
<accession>L0A464</accession>